<dbReference type="Proteomes" id="UP000283850">
    <property type="component" value="Unassembled WGS sequence"/>
</dbReference>
<name>A0A412Y1E0_9BACE</name>
<reference evidence="7 8" key="1">
    <citation type="submission" date="2018-08" db="EMBL/GenBank/DDBJ databases">
        <title>A genome reference for cultivated species of the human gut microbiota.</title>
        <authorList>
            <person name="Zou Y."/>
            <person name="Xue W."/>
            <person name="Luo G."/>
        </authorList>
    </citation>
    <scope>NUCLEOTIDE SEQUENCE [LARGE SCALE GENOMIC DNA]</scope>
    <source>
        <strain evidence="7 8">AF14-32</strain>
    </source>
</reference>
<dbReference type="NCBIfam" id="TIGR02937">
    <property type="entry name" value="sigma70-ECF"/>
    <property type="match status" value="1"/>
</dbReference>
<protein>
    <submittedName>
        <fullName evidence="7">RNA polymerase sigma-70 factor</fullName>
    </submittedName>
</protein>
<keyword evidence="3" id="KW-0731">Sigma factor</keyword>
<dbReference type="Gene3D" id="1.10.10.10">
    <property type="entry name" value="Winged helix-like DNA-binding domain superfamily/Winged helix DNA-binding domain"/>
    <property type="match status" value="1"/>
</dbReference>
<keyword evidence="2" id="KW-0805">Transcription regulation</keyword>
<accession>A0A412Y1E0</accession>
<dbReference type="GO" id="GO:0006352">
    <property type="term" value="P:DNA-templated transcription initiation"/>
    <property type="evidence" value="ECO:0007669"/>
    <property type="project" value="InterPro"/>
</dbReference>
<dbReference type="CDD" id="cd06171">
    <property type="entry name" value="Sigma70_r4"/>
    <property type="match status" value="1"/>
</dbReference>
<evidence type="ECO:0000256" key="2">
    <source>
        <dbReference type="ARBA" id="ARBA00023015"/>
    </source>
</evidence>
<comment type="caution">
    <text evidence="7">The sequence shown here is derived from an EMBL/GenBank/DDBJ whole genome shotgun (WGS) entry which is preliminary data.</text>
</comment>
<keyword evidence="4" id="KW-0804">Transcription</keyword>
<dbReference type="GO" id="GO:0016987">
    <property type="term" value="F:sigma factor activity"/>
    <property type="evidence" value="ECO:0007669"/>
    <property type="project" value="UniProtKB-KW"/>
</dbReference>
<dbReference type="Pfam" id="PF04542">
    <property type="entry name" value="Sigma70_r2"/>
    <property type="match status" value="1"/>
</dbReference>
<dbReference type="InterPro" id="IPR007627">
    <property type="entry name" value="RNA_pol_sigma70_r2"/>
</dbReference>
<sequence>MEFSEQLVVEQLKQGNEEAYRYLYRNHYSMLCHVAREFVGDGFLAETLVGDVIFHIWEVREFLDIQISLRSYLVQAVRNRCKDYLSSKKERSEVTFSALADNEDIRERYIISEETPLGSLLERELEYEIYRAIDELPEECRQVFRKSRFEGKKYEEISQETGISINTVKYHIKNALATLYGKLGKYLLTIFFFFFG</sequence>
<dbReference type="NCBIfam" id="TIGR02985">
    <property type="entry name" value="Sig70_bacteroi1"/>
    <property type="match status" value="1"/>
</dbReference>
<evidence type="ECO:0000256" key="1">
    <source>
        <dbReference type="ARBA" id="ARBA00010641"/>
    </source>
</evidence>
<dbReference type="RefSeq" id="WP_026366828.1">
    <property type="nucleotide sequence ID" value="NZ_QRZF01000012.1"/>
</dbReference>
<evidence type="ECO:0000259" key="5">
    <source>
        <dbReference type="Pfam" id="PF04542"/>
    </source>
</evidence>
<feature type="domain" description="RNA polymerase sigma factor 70 region 4 type 2" evidence="6">
    <location>
        <begin position="128"/>
        <end position="179"/>
    </location>
</feature>
<comment type="similarity">
    <text evidence="1">Belongs to the sigma-70 factor family. ECF subfamily.</text>
</comment>
<evidence type="ECO:0000259" key="6">
    <source>
        <dbReference type="Pfam" id="PF08281"/>
    </source>
</evidence>
<dbReference type="PANTHER" id="PTHR43133">
    <property type="entry name" value="RNA POLYMERASE ECF-TYPE SIGMA FACTO"/>
    <property type="match status" value="1"/>
</dbReference>
<gene>
    <name evidence="7" type="ORF">DWW10_16525</name>
</gene>
<dbReference type="InterPro" id="IPR014327">
    <property type="entry name" value="RNA_pol_sigma70_bacteroid"/>
</dbReference>
<dbReference type="GO" id="GO:0003677">
    <property type="term" value="F:DNA binding"/>
    <property type="evidence" value="ECO:0007669"/>
    <property type="project" value="InterPro"/>
</dbReference>
<dbReference type="AlphaFoldDB" id="A0A412Y1E0"/>
<proteinExistence type="inferred from homology"/>
<dbReference type="EMBL" id="QRZF01000012">
    <property type="protein sequence ID" value="RGV51266.1"/>
    <property type="molecule type" value="Genomic_DNA"/>
</dbReference>
<feature type="domain" description="RNA polymerase sigma-70 region 2" evidence="5">
    <location>
        <begin position="23"/>
        <end position="89"/>
    </location>
</feature>
<dbReference type="InterPro" id="IPR039425">
    <property type="entry name" value="RNA_pol_sigma-70-like"/>
</dbReference>
<dbReference type="InterPro" id="IPR036388">
    <property type="entry name" value="WH-like_DNA-bd_sf"/>
</dbReference>
<dbReference type="InterPro" id="IPR013325">
    <property type="entry name" value="RNA_pol_sigma_r2"/>
</dbReference>
<dbReference type="InterPro" id="IPR013324">
    <property type="entry name" value="RNA_pol_sigma_r3/r4-like"/>
</dbReference>
<evidence type="ECO:0000256" key="4">
    <source>
        <dbReference type="ARBA" id="ARBA00023163"/>
    </source>
</evidence>
<dbReference type="Gene3D" id="1.10.1740.10">
    <property type="match status" value="1"/>
</dbReference>
<dbReference type="PANTHER" id="PTHR43133:SF46">
    <property type="entry name" value="RNA POLYMERASE SIGMA-70 FACTOR ECF SUBFAMILY"/>
    <property type="match status" value="1"/>
</dbReference>
<dbReference type="SUPFAM" id="SSF88946">
    <property type="entry name" value="Sigma2 domain of RNA polymerase sigma factors"/>
    <property type="match status" value="1"/>
</dbReference>
<dbReference type="InterPro" id="IPR014284">
    <property type="entry name" value="RNA_pol_sigma-70_dom"/>
</dbReference>
<organism evidence="7 8">
    <name type="scientific">Bacteroides intestinalis</name>
    <dbReference type="NCBI Taxonomy" id="329854"/>
    <lineage>
        <taxon>Bacteria</taxon>
        <taxon>Pseudomonadati</taxon>
        <taxon>Bacteroidota</taxon>
        <taxon>Bacteroidia</taxon>
        <taxon>Bacteroidales</taxon>
        <taxon>Bacteroidaceae</taxon>
        <taxon>Bacteroides</taxon>
    </lineage>
</organism>
<dbReference type="Pfam" id="PF08281">
    <property type="entry name" value="Sigma70_r4_2"/>
    <property type="match status" value="1"/>
</dbReference>
<evidence type="ECO:0000313" key="7">
    <source>
        <dbReference type="EMBL" id="RGV51266.1"/>
    </source>
</evidence>
<evidence type="ECO:0000256" key="3">
    <source>
        <dbReference type="ARBA" id="ARBA00023082"/>
    </source>
</evidence>
<dbReference type="SUPFAM" id="SSF88659">
    <property type="entry name" value="Sigma3 and sigma4 domains of RNA polymerase sigma factors"/>
    <property type="match status" value="1"/>
</dbReference>
<evidence type="ECO:0000313" key="8">
    <source>
        <dbReference type="Proteomes" id="UP000283850"/>
    </source>
</evidence>
<dbReference type="InterPro" id="IPR013249">
    <property type="entry name" value="RNA_pol_sigma70_r4_t2"/>
</dbReference>